<dbReference type="PANTHER" id="PTHR48047">
    <property type="entry name" value="GLYCOSYLTRANSFERASE"/>
    <property type="match status" value="1"/>
</dbReference>
<dbReference type="Gene3D" id="3.40.50.2000">
    <property type="entry name" value="Glycogen Phosphorylase B"/>
    <property type="match status" value="1"/>
</dbReference>
<proteinExistence type="inferred from homology"/>
<dbReference type="FunFam" id="3.40.50.2000:FF:000071">
    <property type="entry name" value="Glycosyltransferase"/>
    <property type="match status" value="1"/>
</dbReference>
<dbReference type="PANTHER" id="PTHR48047:SF45">
    <property type="entry name" value="SCOPOLETIN GLUCOSYLTRANSFERASE-LIKE"/>
    <property type="match status" value="1"/>
</dbReference>
<comment type="similarity">
    <text evidence="1">Belongs to the UDP-glycosyltransferase family.</text>
</comment>
<dbReference type="OrthoDB" id="5835829at2759"/>
<keyword evidence="5" id="KW-1185">Reference proteome</keyword>
<accession>A0A6A1V6Q1</accession>
<comment type="caution">
    <text evidence="4">The sequence shown here is derived from an EMBL/GenBank/DDBJ whole genome shotgun (WGS) entry which is preliminary data.</text>
</comment>
<organism evidence="4 5">
    <name type="scientific">Morella rubra</name>
    <name type="common">Chinese bayberry</name>
    <dbReference type="NCBI Taxonomy" id="262757"/>
    <lineage>
        <taxon>Eukaryota</taxon>
        <taxon>Viridiplantae</taxon>
        <taxon>Streptophyta</taxon>
        <taxon>Embryophyta</taxon>
        <taxon>Tracheophyta</taxon>
        <taxon>Spermatophyta</taxon>
        <taxon>Magnoliopsida</taxon>
        <taxon>eudicotyledons</taxon>
        <taxon>Gunneridae</taxon>
        <taxon>Pentapetalae</taxon>
        <taxon>rosids</taxon>
        <taxon>fabids</taxon>
        <taxon>Fagales</taxon>
        <taxon>Myricaceae</taxon>
        <taxon>Morella</taxon>
    </lineage>
</organism>
<keyword evidence="2" id="KW-0328">Glycosyltransferase</keyword>
<keyword evidence="3 4" id="KW-0808">Transferase</keyword>
<evidence type="ECO:0000256" key="2">
    <source>
        <dbReference type="ARBA" id="ARBA00022676"/>
    </source>
</evidence>
<evidence type="ECO:0000313" key="4">
    <source>
        <dbReference type="EMBL" id="KAB1208504.1"/>
    </source>
</evidence>
<evidence type="ECO:0000256" key="1">
    <source>
        <dbReference type="ARBA" id="ARBA00009995"/>
    </source>
</evidence>
<sequence length="244" mass="27388">MGTENRQLHIFFFPFLAQGHMIPTVELAKLFASRGVKATIITTTLNARLLAQTIQRSKDSGIEVGLLPVKFPSAEAGLPEGFESAHMVTSAEMQKKFFMATTMLEPQIGQILEEHAPDCLVADMFFPWATDVARKHGVPRLVFHGTGFFSLSATECVRVHKPHNNVSSDSEPFVIPSLPHEIKLTRNQLPDFAEGNVDTGFPKLFNDSIESEVTSYGVIVNSFYELERDYADHYRKFWEGRRGI</sequence>
<dbReference type="Proteomes" id="UP000516437">
    <property type="component" value="Chromosome 7"/>
</dbReference>
<protein>
    <submittedName>
        <fullName evidence="4">UDP-glucose flavonoid 3-O-glucosyltransferase 7</fullName>
    </submittedName>
</protein>
<evidence type="ECO:0000256" key="3">
    <source>
        <dbReference type="ARBA" id="ARBA00022679"/>
    </source>
</evidence>
<gene>
    <name evidence="4" type="ORF">CJ030_MR7G028525</name>
</gene>
<dbReference type="AlphaFoldDB" id="A0A6A1V6Q1"/>
<dbReference type="GO" id="GO:0035251">
    <property type="term" value="F:UDP-glucosyltransferase activity"/>
    <property type="evidence" value="ECO:0007669"/>
    <property type="project" value="TreeGrafter"/>
</dbReference>
<dbReference type="SUPFAM" id="SSF53756">
    <property type="entry name" value="UDP-Glycosyltransferase/glycogen phosphorylase"/>
    <property type="match status" value="1"/>
</dbReference>
<reference evidence="4 5" key="1">
    <citation type="journal article" date="2019" name="Plant Biotechnol. J.">
        <title>The red bayberry genome and genetic basis of sex determination.</title>
        <authorList>
            <person name="Jia H.M."/>
            <person name="Jia H.J."/>
            <person name="Cai Q.L."/>
            <person name="Wang Y."/>
            <person name="Zhao H.B."/>
            <person name="Yang W.F."/>
            <person name="Wang G.Y."/>
            <person name="Li Y.H."/>
            <person name="Zhan D.L."/>
            <person name="Shen Y.T."/>
            <person name="Niu Q.F."/>
            <person name="Chang L."/>
            <person name="Qiu J."/>
            <person name="Zhao L."/>
            <person name="Xie H.B."/>
            <person name="Fu W.Y."/>
            <person name="Jin J."/>
            <person name="Li X.W."/>
            <person name="Jiao Y."/>
            <person name="Zhou C.C."/>
            <person name="Tu T."/>
            <person name="Chai C.Y."/>
            <person name="Gao J.L."/>
            <person name="Fan L.J."/>
            <person name="van de Weg E."/>
            <person name="Wang J.Y."/>
            <person name="Gao Z.S."/>
        </authorList>
    </citation>
    <scope>NUCLEOTIDE SEQUENCE [LARGE SCALE GENOMIC DNA]</scope>
    <source>
        <tissue evidence="4">Leaves</tissue>
    </source>
</reference>
<dbReference type="EMBL" id="RXIC02000025">
    <property type="protein sequence ID" value="KAB1208504.1"/>
    <property type="molecule type" value="Genomic_DNA"/>
</dbReference>
<name>A0A6A1V6Q1_9ROSI</name>
<evidence type="ECO:0000313" key="5">
    <source>
        <dbReference type="Proteomes" id="UP000516437"/>
    </source>
</evidence>